<proteinExistence type="predicted"/>
<protein>
    <submittedName>
        <fullName evidence="3">Uncharacterized protein</fullName>
    </submittedName>
</protein>
<dbReference type="Proteomes" id="UP000077173">
    <property type="component" value="Unassembled WGS sequence"/>
</dbReference>
<gene>
    <name evidence="3" type="ORF">AXW67_28860</name>
</gene>
<keyword evidence="4" id="KW-1185">Reference proteome</keyword>
<dbReference type="EMBL" id="LSEF01000102">
    <property type="protein sequence ID" value="OAF08660.1"/>
    <property type="molecule type" value="Genomic_DNA"/>
</dbReference>
<organism evidence="3 4">
    <name type="scientific">Bradyrhizobium neotropicale</name>
    <dbReference type="NCBI Taxonomy" id="1497615"/>
    <lineage>
        <taxon>Bacteria</taxon>
        <taxon>Pseudomonadati</taxon>
        <taxon>Pseudomonadota</taxon>
        <taxon>Alphaproteobacteria</taxon>
        <taxon>Hyphomicrobiales</taxon>
        <taxon>Nitrobacteraceae</taxon>
        <taxon>Bradyrhizobium</taxon>
    </lineage>
</organism>
<feature type="region of interest" description="Disordered" evidence="1">
    <location>
        <begin position="69"/>
        <end position="89"/>
    </location>
</feature>
<sequence length="89" mass="9433">MFSNASCVLILAVAAFTMTGTASAQAAAPRHVSTQNAIGAAKPEAPPPFVLNGHSARRGYVLRQDLFDRSNPNNLRSDWPSPPAQPGQF</sequence>
<feature type="signal peptide" evidence="2">
    <location>
        <begin position="1"/>
        <end position="26"/>
    </location>
</feature>
<evidence type="ECO:0000256" key="1">
    <source>
        <dbReference type="SAM" id="MobiDB-lite"/>
    </source>
</evidence>
<evidence type="ECO:0000256" key="2">
    <source>
        <dbReference type="SAM" id="SignalP"/>
    </source>
</evidence>
<reference evidence="3 4" key="1">
    <citation type="submission" date="2016-02" db="EMBL/GenBank/DDBJ databases">
        <title>Draft genome sequence of the strain BR 10247T Bradyrhizobium neotropicale isolated from nodules of Centrolobium paraense.</title>
        <authorList>
            <person name="Simoes-Araujo J.L."/>
            <person name="Barauna A.C."/>
            <person name="Silva K."/>
            <person name="Zilli J.E."/>
        </authorList>
    </citation>
    <scope>NUCLEOTIDE SEQUENCE [LARGE SCALE GENOMIC DNA]</scope>
    <source>
        <strain evidence="3 4">BR 10247</strain>
    </source>
</reference>
<accession>A0A176YQR3</accession>
<feature type="compositionally biased region" description="Pro residues" evidence="1">
    <location>
        <begin position="80"/>
        <end position="89"/>
    </location>
</feature>
<name>A0A176YQR3_9BRAD</name>
<keyword evidence="2" id="KW-0732">Signal</keyword>
<evidence type="ECO:0000313" key="3">
    <source>
        <dbReference type="EMBL" id="OAF08660.1"/>
    </source>
</evidence>
<feature type="chain" id="PRO_5008054998" evidence="2">
    <location>
        <begin position="27"/>
        <end position="89"/>
    </location>
</feature>
<evidence type="ECO:0000313" key="4">
    <source>
        <dbReference type="Proteomes" id="UP000077173"/>
    </source>
</evidence>
<comment type="caution">
    <text evidence="3">The sequence shown here is derived from an EMBL/GenBank/DDBJ whole genome shotgun (WGS) entry which is preliminary data.</text>
</comment>
<dbReference type="AlphaFoldDB" id="A0A176YQR3"/>